<dbReference type="GeneID" id="78289116"/>
<dbReference type="GO" id="GO:0004180">
    <property type="term" value="F:carboxypeptidase activity"/>
    <property type="evidence" value="ECO:0007669"/>
    <property type="project" value="UniProtKB-KW"/>
</dbReference>
<dbReference type="InterPro" id="IPR003709">
    <property type="entry name" value="VanY-like_core_dom"/>
</dbReference>
<evidence type="ECO:0000313" key="4">
    <source>
        <dbReference type="Proteomes" id="UP000198558"/>
    </source>
</evidence>
<dbReference type="RefSeq" id="WP_092355592.1">
    <property type="nucleotide sequence ID" value="NZ_CAOJGJ010000022.1"/>
</dbReference>
<name>A0A1I0GPL5_9FIRM</name>
<dbReference type="Proteomes" id="UP000198558">
    <property type="component" value="Unassembled WGS sequence"/>
</dbReference>
<evidence type="ECO:0000256" key="1">
    <source>
        <dbReference type="SAM" id="Phobius"/>
    </source>
</evidence>
<evidence type="ECO:0000259" key="2">
    <source>
        <dbReference type="Pfam" id="PF02557"/>
    </source>
</evidence>
<dbReference type="InterPro" id="IPR058193">
    <property type="entry name" value="VanY/YodJ_core_dom"/>
</dbReference>
<dbReference type="PANTHER" id="PTHR34385:SF1">
    <property type="entry name" value="PEPTIDOGLYCAN L-ALANYL-D-GLUTAMATE ENDOPEPTIDASE CWLK"/>
    <property type="match status" value="1"/>
</dbReference>
<dbReference type="Pfam" id="PF02557">
    <property type="entry name" value="VanY"/>
    <property type="match status" value="1"/>
</dbReference>
<sequence>MKRRRINKKKVALVIFIFIIIILVIVYLVSNIITLINTPDEVKIEKASSKDPITLLNYYLPSNKERYKNYKKKHPDLSDEDIVTYVNMSLDHNFYEHIIIQPNSKLNTIVNKYYRLDNNFVPDDLVYINDGYTNSSDPAYKYRKHQMSREVYDDFVALRNKCREKGISFYVVSGYRSTPAQEKSYRHMANTFSVEEADKTCSRPGHSEHTLGLACDVALDTYSFENIVNHPEYKWFAEILVDYGFIVRYPEGKDSLTGYSYEPWHLRYLGKDLAKKVYNSNLTYDEYYARNFTQ</sequence>
<protein>
    <submittedName>
        <fullName evidence="3">LD-carboxypeptidase LdcB, LAS superfamily</fullName>
    </submittedName>
</protein>
<dbReference type="InterPro" id="IPR009045">
    <property type="entry name" value="Zn_M74/Hedgehog-like"/>
</dbReference>
<reference evidence="4" key="1">
    <citation type="submission" date="2016-10" db="EMBL/GenBank/DDBJ databases">
        <authorList>
            <person name="Varghese N."/>
            <person name="Submissions S."/>
        </authorList>
    </citation>
    <scope>NUCLEOTIDE SEQUENCE [LARGE SCALE GENOMIC DNA]</scope>
    <source>
        <strain evidence="4">DSM 1551</strain>
    </source>
</reference>
<keyword evidence="1" id="KW-0812">Transmembrane</keyword>
<dbReference type="Gene3D" id="3.30.1380.10">
    <property type="match status" value="1"/>
</dbReference>
<keyword evidence="3" id="KW-0378">Hydrolase</keyword>
<dbReference type="PANTHER" id="PTHR34385">
    <property type="entry name" value="D-ALANYL-D-ALANINE CARBOXYPEPTIDASE"/>
    <property type="match status" value="1"/>
</dbReference>
<dbReference type="CDD" id="cd14852">
    <property type="entry name" value="LD-carboxypeptidase"/>
    <property type="match status" value="1"/>
</dbReference>
<organism evidence="3 4">
    <name type="scientific">Thomasclavelia cocleata</name>
    <dbReference type="NCBI Taxonomy" id="69824"/>
    <lineage>
        <taxon>Bacteria</taxon>
        <taxon>Bacillati</taxon>
        <taxon>Bacillota</taxon>
        <taxon>Erysipelotrichia</taxon>
        <taxon>Erysipelotrichales</taxon>
        <taxon>Coprobacillaceae</taxon>
        <taxon>Thomasclavelia</taxon>
    </lineage>
</organism>
<dbReference type="AlphaFoldDB" id="A0A1I0GPL5"/>
<feature type="domain" description="D-alanyl-D-alanine carboxypeptidase-like core" evidence="2">
    <location>
        <begin position="144"/>
        <end position="271"/>
    </location>
</feature>
<evidence type="ECO:0000313" key="3">
    <source>
        <dbReference type="EMBL" id="SET73003.1"/>
    </source>
</evidence>
<dbReference type="GO" id="GO:0006508">
    <property type="term" value="P:proteolysis"/>
    <property type="evidence" value="ECO:0007669"/>
    <property type="project" value="InterPro"/>
</dbReference>
<dbReference type="EMBL" id="FOIN01000033">
    <property type="protein sequence ID" value="SET73003.1"/>
    <property type="molecule type" value="Genomic_DNA"/>
</dbReference>
<keyword evidence="1" id="KW-1133">Transmembrane helix</keyword>
<keyword evidence="1" id="KW-0472">Membrane</keyword>
<keyword evidence="3" id="KW-0121">Carboxypeptidase</keyword>
<keyword evidence="3" id="KW-0645">Protease</keyword>
<dbReference type="InterPro" id="IPR052179">
    <property type="entry name" value="DD-CPase-like"/>
</dbReference>
<keyword evidence="4" id="KW-1185">Reference proteome</keyword>
<dbReference type="SUPFAM" id="SSF55166">
    <property type="entry name" value="Hedgehog/DD-peptidase"/>
    <property type="match status" value="1"/>
</dbReference>
<accession>A0A1I0GPL5</accession>
<dbReference type="OrthoDB" id="9792074at2"/>
<proteinExistence type="predicted"/>
<feature type="transmembrane region" description="Helical" evidence="1">
    <location>
        <begin position="12"/>
        <end position="36"/>
    </location>
</feature>
<gene>
    <name evidence="3" type="ORF">SAMN04489758_13322</name>
</gene>